<name>A0ABS7YCP1_9BURK</name>
<dbReference type="RefSeq" id="WP_225238592.1">
    <property type="nucleotide sequence ID" value="NZ_JAHYBX010000003.1"/>
</dbReference>
<gene>
    <name evidence="2" type="ORF">LE190_10190</name>
</gene>
<keyword evidence="1" id="KW-0732">Signal</keyword>
<accession>A0ABS7YCP1</accession>
<reference evidence="2 3" key="1">
    <citation type="submission" date="2021-07" db="EMBL/GenBank/DDBJ databases">
        <title>Characterization of Violacein-producing bacteria and related species.</title>
        <authorList>
            <person name="Wilson H.S."/>
            <person name="De Leon M.E."/>
        </authorList>
    </citation>
    <scope>NUCLEOTIDE SEQUENCE [LARGE SCALE GENOMIC DNA]</scope>
    <source>
        <strain evidence="2 3">HSC-2F05</strain>
    </source>
</reference>
<comment type="caution">
    <text evidence="2">The sequence shown here is derived from an EMBL/GenBank/DDBJ whole genome shotgun (WGS) entry which is preliminary data.</text>
</comment>
<dbReference type="Proteomes" id="UP001198602">
    <property type="component" value="Unassembled WGS sequence"/>
</dbReference>
<protein>
    <submittedName>
        <fullName evidence="2">Uncharacterized protein</fullName>
    </submittedName>
</protein>
<evidence type="ECO:0000256" key="1">
    <source>
        <dbReference type="SAM" id="SignalP"/>
    </source>
</evidence>
<feature type="signal peptide" evidence="1">
    <location>
        <begin position="1"/>
        <end position="19"/>
    </location>
</feature>
<dbReference type="EMBL" id="JAHYBX010000003">
    <property type="protein sequence ID" value="MCA1856294.1"/>
    <property type="molecule type" value="Genomic_DNA"/>
</dbReference>
<evidence type="ECO:0000313" key="3">
    <source>
        <dbReference type="Proteomes" id="UP001198602"/>
    </source>
</evidence>
<evidence type="ECO:0000313" key="2">
    <source>
        <dbReference type="EMBL" id="MCA1856294.1"/>
    </source>
</evidence>
<organism evidence="2 3">
    <name type="scientific">Massilia hydrophila</name>
    <dbReference type="NCBI Taxonomy" id="3044279"/>
    <lineage>
        <taxon>Bacteria</taxon>
        <taxon>Pseudomonadati</taxon>
        <taxon>Pseudomonadota</taxon>
        <taxon>Betaproteobacteria</taxon>
        <taxon>Burkholderiales</taxon>
        <taxon>Oxalobacteraceae</taxon>
        <taxon>Telluria group</taxon>
        <taxon>Massilia</taxon>
    </lineage>
</organism>
<keyword evidence="3" id="KW-1185">Reference proteome</keyword>
<proteinExistence type="predicted"/>
<sequence>MFKSAIGVLLAMFCSTVSAQEAVPFSELLFQGPSAYRPGINQEYFLFGRGFPPGVGPDEEAALIAEWKSQHPRAKLVPVSILGERSRLPIVYVWAVDGEATLNLVLVRNGVYPGIAMLDGTHFSQVLQSSRGLPSVDVLDAQQRLGNPTRIPARRLVPDTSYEKFLKQLMTAESQARAELKGIWSDRFKQQRHRLGIVPLDAVRL</sequence>
<feature type="chain" id="PRO_5045213245" evidence="1">
    <location>
        <begin position="20"/>
        <end position="205"/>
    </location>
</feature>